<comment type="caution">
    <text evidence="4">The sequence shown here is derived from an EMBL/GenBank/DDBJ whole genome shotgun (WGS) entry which is preliminary data.</text>
</comment>
<protein>
    <recommendedName>
        <fullName evidence="3">Serine-threonine/tyrosine-protein kinase catalytic domain-containing protein</fullName>
    </recommendedName>
</protein>
<evidence type="ECO:0000313" key="5">
    <source>
        <dbReference type="Proteomes" id="UP001206925"/>
    </source>
</evidence>
<proteinExistence type="predicted"/>
<evidence type="ECO:0000259" key="3">
    <source>
        <dbReference type="Pfam" id="PF07714"/>
    </source>
</evidence>
<dbReference type="PANTHER" id="PTHR45621">
    <property type="entry name" value="OS01G0588500 PROTEIN-RELATED"/>
    <property type="match status" value="1"/>
</dbReference>
<dbReference type="SUPFAM" id="SSF56112">
    <property type="entry name" value="Protein kinase-like (PK-like)"/>
    <property type="match status" value="1"/>
</dbReference>
<dbReference type="GO" id="GO:0004672">
    <property type="term" value="F:protein kinase activity"/>
    <property type="evidence" value="ECO:0007669"/>
    <property type="project" value="InterPro"/>
</dbReference>
<dbReference type="GO" id="GO:0005886">
    <property type="term" value="C:plasma membrane"/>
    <property type="evidence" value="ECO:0007669"/>
    <property type="project" value="UniProtKB-SubCell"/>
</dbReference>
<gene>
    <name evidence="4" type="ORF">M8C21_014789</name>
</gene>
<evidence type="ECO:0000256" key="2">
    <source>
        <dbReference type="ARBA" id="ARBA00022475"/>
    </source>
</evidence>
<dbReference type="InterPro" id="IPR001245">
    <property type="entry name" value="Ser-Thr/Tyr_kinase_cat_dom"/>
</dbReference>
<dbReference type="Gene3D" id="1.10.510.10">
    <property type="entry name" value="Transferase(Phosphotransferase) domain 1"/>
    <property type="match status" value="2"/>
</dbReference>
<keyword evidence="2" id="KW-0472">Membrane</keyword>
<dbReference type="AlphaFoldDB" id="A0AAD5G2E6"/>
<organism evidence="4 5">
    <name type="scientific">Ambrosia artemisiifolia</name>
    <name type="common">Common ragweed</name>
    <dbReference type="NCBI Taxonomy" id="4212"/>
    <lineage>
        <taxon>Eukaryota</taxon>
        <taxon>Viridiplantae</taxon>
        <taxon>Streptophyta</taxon>
        <taxon>Embryophyta</taxon>
        <taxon>Tracheophyta</taxon>
        <taxon>Spermatophyta</taxon>
        <taxon>Magnoliopsida</taxon>
        <taxon>eudicotyledons</taxon>
        <taxon>Gunneridae</taxon>
        <taxon>Pentapetalae</taxon>
        <taxon>asterids</taxon>
        <taxon>campanulids</taxon>
        <taxon>Asterales</taxon>
        <taxon>Asteraceae</taxon>
        <taxon>Asteroideae</taxon>
        <taxon>Heliantheae alliance</taxon>
        <taxon>Heliantheae</taxon>
        <taxon>Ambrosia</taxon>
    </lineage>
</organism>
<dbReference type="Proteomes" id="UP001206925">
    <property type="component" value="Unassembled WGS sequence"/>
</dbReference>
<keyword evidence="2" id="KW-1003">Cell membrane</keyword>
<dbReference type="Pfam" id="PF07714">
    <property type="entry name" value="PK_Tyr_Ser-Thr"/>
    <property type="match status" value="1"/>
</dbReference>
<name>A0AAD5G2E6_AMBAR</name>
<evidence type="ECO:0000256" key="1">
    <source>
        <dbReference type="ARBA" id="ARBA00004236"/>
    </source>
</evidence>
<accession>A0AAD5G2E6</accession>
<reference evidence="4" key="1">
    <citation type="submission" date="2022-06" db="EMBL/GenBank/DDBJ databases">
        <title>Uncovering the hologenomic basis of an extraordinary plant invasion.</title>
        <authorList>
            <person name="Bieker V.C."/>
            <person name="Martin M.D."/>
            <person name="Gilbert T."/>
            <person name="Hodgins K."/>
            <person name="Battlay P."/>
            <person name="Petersen B."/>
            <person name="Wilson J."/>
        </authorList>
    </citation>
    <scope>NUCLEOTIDE SEQUENCE</scope>
    <source>
        <strain evidence="4">AA19_3_7</strain>
        <tissue evidence="4">Leaf</tissue>
    </source>
</reference>
<feature type="domain" description="Serine-threonine/tyrosine-protein kinase catalytic" evidence="3">
    <location>
        <begin position="6"/>
        <end position="78"/>
    </location>
</feature>
<dbReference type="EMBL" id="JAMZMK010011894">
    <property type="protein sequence ID" value="KAI7725607.1"/>
    <property type="molecule type" value="Genomic_DNA"/>
</dbReference>
<dbReference type="InterPro" id="IPR011009">
    <property type="entry name" value="Kinase-like_dom_sf"/>
</dbReference>
<keyword evidence="5" id="KW-1185">Reference proteome</keyword>
<dbReference type="InterPro" id="IPR050823">
    <property type="entry name" value="Plant_Ser_Thr_Prot_Kinase"/>
</dbReference>
<comment type="subcellular location">
    <subcellularLocation>
        <location evidence="1">Cell membrane</location>
    </subcellularLocation>
</comment>
<sequence length="213" mass="24887">MDVHELVEFCHPNVHGVLGYCLEGESLYLVHELMEKRSLKDHLHNGTAILPFTKRIKIAVGVARGLLFLQRKGLIAEDWILDTNEIWLDKEFNAKLFYVDVARLLNILEGPTVHSRQCDVNGLGLLLMEILTGKPAPSDYMGRERWSPKVALAYVQDLVDRRMRLKDTELERARELFSLILKCTSYHYTMEQALKELEQIYSRMKRRFFLIFH</sequence>
<evidence type="ECO:0000313" key="4">
    <source>
        <dbReference type="EMBL" id="KAI7725607.1"/>
    </source>
</evidence>